<dbReference type="Proteomes" id="UP000053097">
    <property type="component" value="Unassembled WGS sequence"/>
</dbReference>
<feature type="compositionally biased region" description="Pro residues" evidence="1">
    <location>
        <begin position="1"/>
        <end position="10"/>
    </location>
</feature>
<dbReference type="EMBL" id="KK107575">
    <property type="protein sequence ID" value="EZA48697.1"/>
    <property type="molecule type" value="Genomic_DNA"/>
</dbReference>
<protein>
    <submittedName>
        <fullName evidence="2">Uncharacterized protein</fullName>
    </submittedName>
</protein>
<dbReference type="AlphaFoldDB" id="A0A026VY65"/>
<evidence type="ECO:0000313" key="3">
    <source>
        <dbReference type="Proteomes" id="UP000053097"/>
    </source>
</evidence>
<organism evidence="2 3">
    <name type="scientific">Ooceraea biroi</name>
    <name type="common">Clonal raider ant</name>
    <name type="synonym">Cerapachys biroi</name>
    <dbReference type="NCBI Taxonomy" id="2015173"/>
    <lineage>
        <taxon>Eukaryota</taxon>
        <taxon>Metazoa</taxon>
        <taxon>Ecdysozoa</taxon>
        <taxon>Arthropoda</taxon>
        <taxon>Hexapoda</taxon>
        <taxon>Insecta</taxon>
        <taxon>Pterygota</taxon>
        <taxon>Neoptera</taxon>
        <taxon>Endopterygota</taxon>
        <taxon>Hymenoptera</taxon>
        <taxon>Apocrita</taxon>
        <taxon>Aculeata</taxon>
        <taxon>Formicoidea</taxon>
        <taxon>Formicidae</taxon>
        <taxon>Dorylinae</taxon>
        <taxon>Ooceraea</taxon>
    </lineage>
</organism>
<reference evidence="2 3" key="1">
    <citation type="journal article" date="2014" name="Curr. Biol.">
        <title>The genome of the clonal raider ant Cerapachys biroi.</title>
        <authorList>
            <person name="Oxley P.R."/>
            <person name="Ji L."/>
            <person name="Fetter-Pruneda I."/>
            <person name="McKenzie S.K."/>
            <person name="Li C."/>
            <person name="Hu H."/>
            <person name="Zhang G."/>
            <person name="Kronauer D.J."/>
        </authorList>
    </citation>
    <scope>NUCLEOTIDE SEQUENCE [LARGE SCALE GENOMIC DNA]</scope>
</reference>
<proteinExistence type="predicted"/>
<evidence type="ECO:0000256" key="1">
    <source>
        <dbReference type="SAM" id="MobiDB-lite"/>
    </source>
</evidence>
<accession>A0A026VY65</accession>
<sequence>MTPTSAPMPTPTSASGPNNPVAMSQLGTVYATKRRRRNGKRLVRVPLNRYA</sequence>
<keyword evidence="3" id="KW-1185">Reference proteome</keyword>
<feature type="region of interest" description="Disordered" evidence="1">
    <location>
        <begin position="1"/>
        <end position="25"/>
    </location>
</feature>
<name>A0A026VY65_OOCBI</name>
<gene>
    <name evidence="2" type="ORF">X777_12855</name>
</gene>
<evidence type="ECO:0000313" key="2">
    <source>
        <dbReference type="EMBL" id="EZA48697.1"/>
    </source>
</evidence>
<feature type="compositionally biased region" description="Polar residues" evidence="1">
    <location>
        <begin position="16"/>
        <end position="25"/>
    </location>
</feature>